<reference evidence="1" key="1">
    <citation type="submission" date="2022-08" db="EMBL/GenBank/DDBJ databases">
        <title>Catabolic pathway analysis in culturable SAR92 clade bacteria reveals their overlooked roles in DMSP degradation in coastal seas.</title>
        <authorList>
            <person name="He X."/>
            <person name="Zhang X."/>
            <person name="Zhang Y."/>
        </authorList>
    </citation>
    <scope>NUCLEOTIDE SEQUENCE</scope>
    <source>
        <strain evidence="1">H455</strain>
    </source>
</reference>
<proteinExistence type="predicted"/>
<sequence length="192" mass="22577">MNGQVSNSVPEQLIPYHTSISDCLILSAPLTSANNTDYCGLSILVMRVIQLTRIFLKQGYLIRGGISIGKVSHNDSNIVGPAYQTAYLIETQTQVPRIELSKDAEDYWLNRYKESTRTCLYYRERFMVNGLYDYYYQSENNALDQRVLDPFKEIINEKINTETSESIRFKWWWFKEFLNWEEENNPFIIQNI</sequence>
<protein>
    <submittedName>
        <fullName evidence="1">Uncharacterized protein</fullName>
    </submittedName>
</protein>
<name>A0ABY5TTT9_9GAMM</name>
<evidence type="ECO:0000313" key="2">
    <source>
        <dbReference type="Proteomes" id="UP001059934"/>
    </source>
</evidence>
<evidence type="ECO:0000313" key="1">
    <source>
        <dbReference type="EMBL" id="UVW35951.1"/>
    </source>
</evidence>
<keyword evidence="2" id="KW-1185">Reference proteome</keyword>
<dbReference type="EMBL" id="CP103416">
    <property type="protein sequence ID" value="UVW35951.1"/>
    <property type="molecule type" value="Genomic_DNA"/>
</dbReference>
<accession>A0ABY5TTT9</accession>
<gene>
    <name evidence="1" type="ORF">NYF23_04920</name>
</gene>
<organism evidence="1 2">
    <name type="scientific">SAR92 clade bacterium H455</name>
    <dbReference type="NCBI Taxonomy" id="2974818"/>
    <lineage>
        <taxon>Bacteria</taxon>
        <taxon>Pseudomonadati</taxon>
        <taxon>Pseudomonadota</taxon>
        <taxon>Gammaproteobacteria</taxon>
        <taxon>Cellvibrionales</taxon>
        <taxon>Porticoccaceae</taxon>
        <taxon>SAR92 clade</taxon>
    </lineage>
</organism>
<dbReference type="Proteomes" id="UP001059934">
    <property type="component" value="Chromosome"/>
</dbReference>